<keyword evidence="1" id="KW-1133">Transmembrane helix</keyword>
<evidence type="ECO:0000313" key="3">
    <source>
        <dbReference type="Proteomes" id="UP001442364"/>
    </source>
</evidence>
<comment type="caution">
    <text evidence="2">The sequence shown here is derived from an EMBL/GenBank/DDBJ whole genome shotgun (WGS) entry which is preliminary data.</text>
</comment>
<gene>
    <name evidence="2" type="ORF">WMO14_00605</name>
</gene>
<keyword evidence="1" id="KW-0472">Membrane</keyword>
<sequence length="206" mass="23252">MGTVAIVLIVIGIICVIISIILGITDNKEQADTASYVSDYDSAKQVSQVSKAIDDIIEKKMQDIEEKTEASLDKISNTKILEMNEYADNVLKEINRNHNEVMFMYDMLNEKDKEIKTTVKSVNATNTQARGMGTVRERLIKLDETQKAPQRISVDEFPLDDKLDKNQKIMTLYNNGYNDIDIAKRLKFGVGEVRLVIKLYVNAAGE</sequence>
<dbReference type="InterPro" id="IPR046118">
    <property type="entry name" value="DUF6115"/>
</dbReference>
<feature type="transmembrane region" description="Helical" evidence="1">
    <location>
        <begin position="6"/>
        <end position="25"/>
    </location>
</feature>
<organism evidence="2 3">
    <name type="scientific">[Lactobacillus] rogosae</name>
    <dbReference type="NCBI Taxonomy" id="706562"/>
    <lineage>
        <taxon>Bacteria</taxon>
        <taxon>Bacillati</taxon>
        <taxon>Bacillota</taxon>
        <taxon>Clostridia</taxon>
        <taxon>Lachnospirales</taxon>
        <taxon>Lachnospiraceae</taxon>
        <taxon>Lachnospira</taxon>
    </lineage>
</organism>
<evidence type="ECO:0000256" key="1">
    <source>
        <dbReference type="SAM" id="Phobius"/>
    </source>
</evidence>
<proteinExistence type="predicted"/>
<dbReference type="RefSeq" id="WP_055174421.1">
    <property type="nucleotide sequence ID" value="NZ_DAWCMB010000176.1"/>
</dbReference>
<protein>
    <submittedName>
        <fullName evidence="2">DUF6115 domain-containing protein</fullName>
    </submittedName>
</protein>
<dbReference type="Proteomes" id="UP001442364">
    <property type="component" value="Unassembled WGS sequence"/>
</dbReference>
<dbReference type="EMBL" id="JBBMER010000001">
    <property type="protein sequence ID" value="MEQ2378385.1"/>
    <property type="molecule type" value="Genomic_DNA"/>
</dbReference>
<dbReference type="Pfam" id="PF19610">
    <property type="entry name" value="DUF6115"/>
    <property type="match status" value="1"/>
</dbReference>
<accession>A0ABV1BTJ9</accession>
<evidence type="ECO:0000313" key="2">
    <source>
        <dbReference type="EMBL" id="MEQ2378385.1"/>
    </source>
</evidence>
<keyword evidence="3" id="KW-1185">Reference proteome</keyword>
<name>A0ABV1BTJ9_9FIRM</name>
<keyword evidence="1" id="KW-0812">Transmembrane</keyword>
<reference evidence="2 3" key="1">
    <citation type="submission" date="2024-03" db="EMBL/GenBank/DDBJ databases">
        <title>Human intestinal bacterial collection.</title>
        <authorList>
            <person name="Pauvert C."/>
            <person name="Hitch T.C.A."/>
            <person name="Clavel T."/>
        </authorList>
    </citation>
    <scope>NUCLEOTIDE SEQUENCE [LARGE SCALE GENOMIC DNA]</scope>
    <source>
        <strain evidence="2 3">CLA-AA-H255</strain>
    </source>
</reference>